<evidence type="ECO:0000313" key="3">
    <source>
        <dbReference type="EMBL" id="KAF2036000.1"/>
    </source>
</evidence>
<feature type="transmembrane region" description="Helical" evidence="1">
    <location>
        <begin position="244"/>
        <end position="262"/>
    </location>
</feature>
<dbReference type="EMBL" id="ML978156">
    <property type="protein sequence ID" value="KAF2036000.1"/>
    <property type="molecule type" value="Genomic_DNA"/>
</dbReference>
<accession>A0A9P4LSW6</accession>
<organism evidence="3 4">
    <name type="scientific">Setomelanomma holmii</name>
    <dbReference type="NCBI Taxonomy" id="210430"/>
    <lineage>
        <taxon>Eukaryota</taxon>
        <taxon>Fungi</taxon>
        <taxon>Dikarya</taxon>
        <taxon>Ascomycota</taxon>
        <taxon>Pezizomycotina</taxon>
        <taxon>Dothideomycetes</taxon>
        <taxon>Pleosporomycetidae</taxon>
        <taxon>Pleosporales</taxon>
        <taxon>Pleosporineae</taxon>
        <taxon>Phaeosphaeriaceae</taxon>
        <taxon>Setomelanomma</taxon>
    </lineage>
</organism>
<dbReference type="PANTHER" id="PTHR34502">
    <property type="entry name" value="DUF6594 DOMAIN-CONTAINING PROTEIN-RELATED"/>
    <property type="match status" value="1"/>
</dbReference>
<evidence type="ECO:0000256" key="1">
    <source>
        <dbReference type="SAM" id="Phobius"/>
    </source>
</evidence>
<feature type="transmembrane region" description="Helical" evidence="1">
    <location>
        <begin position="215"/>
        <end position="238"/>
    </location>
</feature>
<keyword evidence="1" id="KW-0812">Transmembrane</keyword>
<protein>
    <recommendedName>
        <fullName evidence="2">DUF6594 domain-containing protein</fullName>
    </recommendedName>
</protein>
<name>A0A9P4LSW6_9PLEO</name>
<proteinExistence type="predicted"/>
<gene>
    <name evidence="3" type="ORF">EK21DRAFT_53265</name>
</gene>
<comment type="caution">
    <text evidence="3">The sequence shown here is derived from an EMBL/GenBank/DDBJ whole genome shotgun (WGS) entry which is preliminary data.</text>
</comment>
<dbReference type="OrthoDB" id="3793504at2759"/>
<feature type="domain" description="DUF6594" evidence="2">
    <location>
        <begin position="11"/>
        <end position="286"/>
    </location>
</feature>
<reference evidence="3" key="1">
    <citation type="journal article" date="2020" name="Stud. Mycol.">
        <title>101 Dothideomycetes genomes: a test case for predicting lifestyles and emergence of pathogens.</title>
        <authorList>
            <person name="Haridas S."/>
            <person name="Albert R."/>
            <person name="Binder M."/>
            <person name="Bloem J."/>
            <person name="Labutti K."/>
            <person name="Salamov A."/>
            <person name="Andreopoulos B."/>
            <person name="Baker S."/>
            <person name="Barry K."/>
            <person name="Bills G."/>
            <person name="Bluhm B."/>
            <person name="Cannon C."/>
            <person name="Castanera R."/>
            <person name="Culley D."/>
            <person name="Daum C."/>
            <person name="Ezra D."/>
            <person name="Gonzalez J."/>
            <person name="Henrissat B."/>
            <person name="Kuo A."/>
            <person name="Liang C."/>
            <person name="Lipzen A."/>
            <person name="Lutzoni F."/>
            <person name="Magnuson J."/>
            <person name="Mondo S."/>
            <person name="Nolan M."/>
            <person name="Ohm R."/>
            <person name="Pangilinan J."/>
            <person name="Park H.-J."/>
            <person name="Ramirez L."/>
            <person name="Alfaro M."/>
            <person name="Sun H."/>
            <person name="Tritt A."/>
            <person name="Yoshinaga Y."/>
            <person name="Zwiers L.-H."/>
            <person name="Turgeon B."/>
            <person name="Goodwin S."/>
            <person name="Spatafora J."/>
            <person name="Crous P."/>
            <person name="Grigoriev I."/>
        </authorList>
    </citation>
    <scope>NUCLEOTIDE SEQUENCE</scope>
    <source>
        <strain evidence="3">CBS 110217</strain>
    </source>
</reference>
<dbReference type="Proteomes" id="UP000799777">
    <property type="component" value="Unassembled WGS sequence"/>
</dbReference>
<evidence type="ECO:0000259" key="2">
    <source>
        <dbReference type="Pfam" id="PF20237"/>
    </source>
</evidence>
<evidence type="ECO:0000313" key="4">
    <source>
        <dbReference type="Proteomes" id="UP000799777"/>
    </source>
</evidence>
<keyword evidence="1" id="KW-0472">Membrane</keyword>
<dbReference type="AlphaFoldDB" id="A0A9P4LSW6"/>
<dbReference type="InterPro" id="IPR046529">
    <property type="entry name" value="DUF6594"/>
</dbReference>
<keyword evidence="1" id="KW-1133">Transmembrane helix</keyword>
<feature type="transmembrane region" description="Helical" evidence="1">
    <location>
        <begin position="274"/>
        <end position="291"/>
    </location>
</feature>
<dbReference type="PANTHER" id="PTHR34502:SF4">
    <property type="entry name" value="DUF6594 DOMAIN-CONTAINING PROTEIN"/>
    <property type="match status" value="1"/>
</dbReference>
<dbReference type="Pfam" id="PF20237">
    <property type="entry name" value="DUF6594"/>
    <property type="match status" value="1"/>
</dbReference>
<keyword evidence="4" id="KW-1185">Reference proteome</keyword>
<sequence>MSSTPAAPQGYSSFLKHIAVLPETGIFHRFGDLWAKRVYDDASNLVTCLAKVTDEVRQRPELGAETLLDCPMRVIKAKCPKKSHKPLYIAWAEYDKALKRYGETLCMSAEIMNLPTQNIFNTKQVESWKLPGFKPLFDNDEFVLTGEDKFWYQGNPDQNDSCAWRAIPRGDVLTQTFVKSSPWIEKHIVDRWRSLLRRKKPDDDKQLVRWRYSRIVGALDTLSCFLASVLLTITIIVLAVVKPLVIRIAVVGIFGTLFALVLKLMAGDPSRGEVFGATAAFYAVAVVFVGSTNNDCACH</sequence>